<dbReference type="InterPro" id="IPR036728">
    <property type="entry name" value="PBP_GOBP_sf"/>
</dbReference>
<reference evidence="1" key="1">
    <citation type="submission" date="2025-05" db="UniProtKB">
        <authorList>
            <consortium name="EnsemblMetazoa"/>
        </authorList>
    </citation>
    <scope>IDENTIFICATION</scope>
</reference>
<accession>A0ABM5KY25</accession>
<keyword evidence="2" id="KW-1185">Reference proteome</keyword>
<dbReference type="Pfam" id="PF01395">
    <property type="entry name" value="PBP_GOBP"/>
    <property type="match status" value="1"/>
</dbReference>
<dbReference type="Proteomes" id="UP001652700">
    <property type="component" value="Unplaced"/>
</dbReference>
<name>A0ABM5KY25_DIAVI</name>
<dbReference type="InterPro" id="IPR006170">
    <property type="entry name" value="PBP/GOBP"/>
</dbReference>
<dbReference type="Gene3D" id="1.10.238.20">
    <property type="entry name" value="Pheromone/general odorant binding protein domain"/>
    <property type="match status" value="1"/>
</dbReference>
<proteinExistence type="predicted"/>
<evidence type="ECO:0000313" key="1">
    <source>
        <dbReference type="EnsemblMetazoa" id="XP_050515094.1"/>
    </source>
</evidence>
<organism evidence="1 2">
    <name type="scientific">Diabrotica virgifera virgifera</name>
    <name type="common">western corn rootworm</name>
    <dbReference type="NCBI Taxonomy" id="50390"/>
    <lineage>
        <taxon>Eukaryota</taxon>
        <taxon>Metazoa</taxon>
        <taxon>Ecdysozoa</taxon>
        <taxon>Arthropoda</taxon>
        <taxon>Hexapoda</taxon>
        <taxon>Insecta</taxon>
        <taxon>Pterygota</taxon>
        <taxon>Neoptera</taxon>
        <taxon>Endopterygota</taxon>
        <taxon>Coleoptera</taxon>
        <taxon>Polyphaga</taxon>
        <taxon>Cucujiformia</taxon>
        <taxon>Chrysomeloidea</taxon>
        <taxon>Chrysomelidae</taxon>
        <taxon>Galerucinae</taxon>
        <taxon>Diabroticina</taxon>
        <taxon>Diabroticites</taxon>
        <taxon>Diabrotica</taxon>
    </lineage>
</organism>
<dbReference type="EnsemblMetazoa" id="XM_050659137.1">
    <property type="protein sequence ID" value="XP_050515094.1"/>
    <property type="gene ID" value="LOC126890279"/>
</dbReference>
<dbReference type="SUPFAM" id="SSF47565">
    <property type="entry name" value="Insect pheromone/odorant-binding proteins"/>
    <property type="match status" value="1"/>
</dbReference>
<dbReference type="GeneID" id="126890279"/>
<protein>
    <submittedName>
        <fullName evidence="1">Uncharacterized protein</fullName>
    </submittedName>
</protein>
<dbReference type="CDD" id="cd23992">
    <property type="entry name" value="PBP_GOBP"/>
    <property type="match status" value="1"/>
</dbReference>
<dbReference type="RefSeq" id="XP_050515094.1">
    <property type="nucleotide sequence ID" value="XM_050659137.1"/>
</dbReference>
<evidence type="ECO:0000313" key="2">
    <source>
        <dbReference type="Proteomes" id="UP001652700"/>
    </source>
</evidence>
<sequence length="127" mass="14404">MGSMDSIRKVLMIDFSDSYLEKIKEIIKECQANPATSASEEWLKTEDLATADQYGSHILCRLTKAGSMKQNGDIDKEKMQKDLLEGIDDPKIVDSIVQECEDRVPFTSPEQSAIENFKCVKSEFENY</sequence>